<dbReference type="PANTHER" id="PTHR11266">
    <property type="entry name" value="PEROXISOMAL MEMBRANE PROTEIN 2, PXMP2 MPV17"/>
    <property type="match status" value="1"/>
</dbReference>
<dbReference type="FunCoup" id="A0A7R8V118">
    <property type="interactions" value="428"/>
</dbReference>
<dbReference type="InterPro" id="IPR007248">
    <property type="entry name" value="Mpv17_PMP22"/>
</dbReference>
<evidence type="ECO:0000256" key="3">
    <source>
        <dbReference type="ARBA" id="ARBA00022692"/>
    </source>
</evidence>
<dbReference type="Proteomes" id="UP000594454">
    <property type="component" value="Chromosome 5"/>
</dbReference>
<accession>A0A7R8V118</accession>
<reference evidence="7 8" key="1">
    <citation type="submission" date="2020-11" db="EMBL/GenBank/DDBJ databases">
        <authorList>
            <person name="Wallbank WR R."/>
            <person name="Pardo Diaz C."/>
            <person name="Kozak K."/>
            <person name="Martin S."/>
            <person name="Jiggins C."/>
            <person name="Moest M."/>
            <person name="Warren A I."/>
            <person name="Generalovic N T."/>
            <person name="Byers J.R.P. K."/>
            <person name="Montejo-Kovacevich G."/>
            <person name="Yen C E."/>
        </authorList>
    </citation>
    <scope>NUCLEOTIDE SEQUENCE [LARGE SCALE GENOMIC DNA]</scope>
</reference>
<evidence type="ECO:0000256" key="5">
    <source>
        <dbReference type="ARBA" id="ARBA00023136"/>
    </source>
</evidence>
<dbReference type="EMBL" id="LR899013">
    <property type="protein sequence ID" value="CAD7090247.1"/>
    <property type="molecule type" value="Genomic_DNA"/>
</dbReference>
<dbReference type="GO" id="GO:0016020">
    <property type="term" value="C:membrane"/>
    <property type="evidence" value="ECO:0007669"/>
    <property type="project" value="UniProtKB-SubCell"/>
</dbReference>
<organism evidence="7 8">
    <name type="scientific">Hermetia illucens</name>
    <name type="common">Black soldier fly</name>
    <dbReference type="NCBI Taxonomy" id="343691"/>
    <lineage>
        <taxon>Eukaryota</taxon>
        <taxon>Metazoa</taxon>
        <taxon>Ecdysozoa</taxon>
        <taxon>Arthropoda</taxon>
        <taxon>Hexapoda</taxon>
        <taxon>Insecta</taxon>
        <taxon>Pterygota</taxon>
        <taxon>Neoptera</taxon>
        <taxon>Endopterygota</taxon>
        <taxon>Diptera</taxon>
        <taxon>Brachycera</taxon>
        <taxon>Stratiomyomorpha</taxon>
        <taxon>Stratiomyidae</taxon>
        <taxon>Hermetiinae</taxon>
        <taxon>Hermetia</taxon>
    </lineage>
</organism>
<dbReference type="GO" id="GO:0061668">
    <property type="term" value="P:mitochondrial ribosome assembly"/>
    <property type="evidence" value="ECO:0007669"/>
    <property type="project" value="TreeGrafter"/>
</dbReference>
<evidence type="ECO:0008006" key="9">
    <source>
        <dbReference type="Google" id="ProtNLM"/>
    </source>
</evidence>
<dbReference type="Pfam" id="PF04117">
    <property type="entry name" value="Mpv17_PMP22"/>
    <property type="match status" value="1"/>
</dbReference>
<dbReference type="GO" id="GO:0005739">
    <property type="term" value="C:mitochondrion"/>
    <property type="evidence" value="ECO:0007669"/>
    <property type="project" value="TreeGrafter"/>
</dbReference>
<dbReference type="AlphaFoldDB" id="A0A7R8V118"/>
<keyword evidence="8" id="KW-1185">Reference proteome</keyword>
<name>A0A7R8V118_HERIL</name>
<keyword evidence="5" id="KW-0472">Membrane</keyword>
<dbReference type="PANTHER" id="PTHR11266:SF8">
    <property type="entry name" value="MPV17-LIKE PROTEIN 2"/>
    <property type="match status" value="1"/>
</dbReference>
<comment type="subcellular location">
    <subcellularLocation>
        <location evidence="1">Membrane</location>
        <topology evidence="1">Multi-pass membrane protein</topology>
    </subcellularLocation>
</comment>
<evidence type="ECO:0000313" key="8">
    <source>
        <dbReference type="Proteomes" id="UP000594454"/>
    </source>
</evidence>
<evidence type="ECO:0000256" key="1">
    <source>
        <dbReference type="ARBA" id="ARBA00004141"/>
    </source>
</evidence>
<dbReference type="InParanoid" id="A0A7R8V118"/>
<evidence type="ECO:0000256" key="6">
    <source>
        <dbReference type="RuleBase" id="RU363053"/>
    </source>
</evidence>
<proteinExistence type="inferred from homology"/>
<comment type="similarity">
    <text evidence="2 6">Belongs to the peroxisomal membrane protein PXMP2/4 family.</text>
</comment>
<evidence type="ECO:0000313" key="7">
    <source>
        <dbReference type="EMBL" id="CAD7090247.1"/>
    </source>
</evidence>
<gene>
    <name evidence="7" type="ORF">HERILL_LOCUS12741</name>
</gene>
<sequence>MPGRTIKIVLQKVVLDQLICSPFYISMFFVTLGILENQSKDEIIAEIKNKAWRLYAAEWTVWPPAQIINFYFLPNRYRVFYDNLISLGYDVFTSKVKYQKP</sequence>
<dbReference type="OrthoDB" id="5345392at2759"/>
<keyword evidence="3" id="KW-0812">Transmembrane</keyword>
<evidence type="ECO:0000256" key="4">
    <source>
        <dbReference type="ARBA" id="ARBA00022989"/>
    </source>
</evidence>
<protein>
    <recommendedName>
        <fullName evidence="9">Mpv17-like protein</fullName>
    </recommendedName>
</protein>
<keyword evidence="4" id="KW-1133">Transmembrane helix</keyword>
<evidence type="ECO:0000256" key="2">
    <source>
        <dbReference type="ARBA" id="ARBA00006824"/>
    </source>
</evidence>